<dbReference type="OrthoDB" id="2014905at2759"/>
<dbReference type="SUPFAM" id="SSF57829">
    <property type="entry name" value="Zn-binding ribosomal proteins"/>
    <property type="match status" value="1"/>
</dbReference>
<organism evidence="8 9">
    <name type="scientific">Rhizoclosmatium globosum</name>
    <dbReference type="NCBI Taxonomy" id="329046"/>
    <lineage>
        <taxon>Eukaryota</taxon>
        <taxon>Fungi</taxon>
        <taxon>Fungi incertae sedis</taxon>
        <taxon>Chytridiomycota</taxon>
        <taxon>Chytridiomycota incertae sedis</taxon>
        <taxon>Chytridiomycetes</taxon>
        <taxon>Chytridiales</taxon>
        <taxon>Chytriomycetaceae</taxon>
        <taxon>Rhizoclosmatium</taxon>
    </lineage>
</organism>
<dbReference type="InterPro" id="IPR051991">
    <property type="entry name" value="Mitoribosomal_protein_bL32"/>
</dbReference>
<comment type="subcellular location">
    <subcellularLocation>
        <location evidence="1">Mitochondrion</location>
    </subcellularLocation>
</comment>
<accession>A0A1Y2C8Z6</accession>
<keyword evidence="3" id="KW-0809">Transit peptide</keyword>
<dbReference type="STRING" id="329046.A0A1Y2C8Z6"/>
<evidence type="ECO:0000256" key="5">
    <source>
        <dbReference type="ARBA" id="ARBA00023128"/>
    </source>
</evidence>
<protein>
    <recommendedName>
        <fullName evidence="7">Large ribosomal subunit protein bL32m</fullName>
    </recommendedName>
</protein>
<dbReference type="Pfam" id="PF01783">
    <property type="entry name" value="Ribosomal_L32p"/>
    <property type="match status" value="1"/>
</dbReference>
<evidence type="ECO:0000256" key="1">
    <source>
        <dbReference type="ARBA" id="ARBA00004173"/>
    </source>
</evidence>
<keyword evidence="9" id="KW-1185">Reference proteome</keyword>
<dbReference type="PANTHER" id="PTHR21026">
    <property type="entry name" value="39S RIBOSOMAL PROTEIN L32, MITOCHONDRIAL"/>
    <property type="match status" value="1"/>
</dbReference>
<dbReference type="PANTHER" id="PTHR21026:SF2">
    <property type="entry name" value="LARGE RIBOSOMAL SUBUNIT PROTEIN BL32M"/>
    <property type="match status" value="1"/>
</dbReference>
<dbReference type="AlphaFoldDB" id="A0A1Y2C8Z6"/>
<dbReference type="GO" id="GO:0003735">
    <property type="term" value="F:structural constituent of ribosome"/>
    <property type="evidence" value="ECO:0007669"/>
    <property type="project" value="InterPro"/>
</dbReference>
<keyword evidence="6" id="KW-0687">Ribonucleoprotein</keyword>
<evidence type="ECO:0000256" key="6">
    <source>
        <dbReference type="ARBA" id="ARBA00023274"/>
    </source>
</evidence>
<gene>
    <name evidence="8" type="ORF">BCR33DRAFT_660236</name>
</gene>
<comment type="caution">
    <text evidence="8">The sequence shown here is derived from an EMBL/GenBank/DDBJ whole genome shotgun (WGS) entry which is preliminary data.</text>
</comment>
<evidence type="ECO:0000256" key="3">
    <source>
        <dbReference type="ARBA" id="ARBA00022946"/>
    </source>
</evidence>
<keyword evidence="5" id="KW-0496">Mitochondrion</keyword>
<dbReference type="InterPro" id="IPR011332">
    <property type="entry name" value="Ribosomal_zn-bd"/>
</dbReference>
<dbReference type="Proteomes" id="UP000193642">
    <property type="component" value="Unassembled WGS sequence"/>
</dbReference>
<dbReference type="EMBL" id="MCGO01000025">
    <property type="protein sequence ID" value="ORY43387.1"/>
    <property type="molecule type" value="Genomic_DNA"/>
</dbReference>
<name>A0A1Y2C8Z6_9FUNG</name>
<dbReference type="GO" id="GO:0005762">
    <property type="term" value="C:mitochondrial large ribosomal subunit"/>
    <property type="evidence" value="ECO:0007669"/>
    <property type="project" value="TreeGrafter"/>
</dbReference>
<evidence type="ECO:0000256" key="2">
    <source>
        <dbReference type="ARBA" id="ARBA00008560"/>
    </source>
</evidence>
<proteinExistence type="inferred from homology"/>
<dbReference type="InterPro" id="IPR002677">
    <property type="entry name" value="Ribosomal_bL32"/>
</dbReference>
<evidence type="ECO:0000313" key="8">
    <source>
        <dbReference type="EMBL" id="ORY43387.1"/>
    </source>
</evidence>
<evidence type="ECO:0000313" key="9">
    <source>
        <dbReference type="Proteomes" id="UP000193642"/>
    </source>
</evidence>
<evidence type="ECO:0000256" key="7">
    <source>
        <dbReference type="ARBA" id="ARBA00039935"/>
    </source>
</evidence>
<comment type="similarity">
    <text evidence="2">Belongs to the bacterial ribosomal protein bL32 family.</text>
</comment>
<sequence length="61" mass="7044">MAAPLSWFPSIVWAVPKKRTTHGKKRLRMNSKWLRPMKNIIQCPLCGSPSLLHHACKTCMR</sequence>
<evidence type="ECO:0000256" key="4">
    <source>
        <dbReference type="ARBA" id="ARBA00022980"/>
    </source>
</evidence>
<dbReference type="GO" id="GO:0006412">
    <property type="term" value="P:translation"/>
    <property type="evidence" value="ECO:0007669"/>
    <property type="project" value="InterPro"/>
</dbReference>
<dbReference type="NCBIfam" id="TIGR01031">
    <property type="entry name" value="rpmF_bact"/>
    <property type="match status" value="1"/>
</dbReference>
<keyword evidence="4" id="KW-0689">Ribosomal protein</keyword>
<reference evidence="8 9" key="1">
    <citation type="submission" date="2016-07" db="EMBL/GenBank/DDBJ databases">
        <title>Pervasive Adenine N6-methylation of Active Genes in Fungi.</title>
        <authorList>
            <consortium name="DOE Joint Genome Institute"/>
            <person name="Mondo S.J."/>
            <person name="Dannebaum R.O."/>
            <person name="Kuo R.C."/>
            <person name="Labutti K."/>
            <person name="Haridas S."/>
            <person name="Kuo A."/>
            <person name="Salamov A."/>
            <person name="Ahrendt S.R."/>
            <person name="Lipzen A."/>
            <person name="Sullivan W."/>
            <person name="Andreopoulos W.B."/>
            <person name="Clum A."/>
            <person name="Lindquist E."/>
            <person name="Daum C."/>
            <person name="Ramamoorthy G.K."/>
            <person name="Gryganskyi A."/>
            <person name="Culley D."/>
            <person name="Magnuson J.K."/>
            <person name="James T.Y."/>
            <person name="O'Malley M.A."/>
            <person name="Stajich J.E."/>
            <person name="Spatafora J.W."/>
            <person name="Visel A."/>
            <person name="Grigoriev I.V."/>
        </authorList>
    </citation>
    <scope>NUCLEOTIDE SEQUENCE [LARGE SCALE GENOMIC DNA]</scope>
    <source>
        <strain evidence="8 9">JEL800</strain>
    </source>
</reference>